<dbReference type="CDD" id="cd11712">
    <property type="entry name" value="GINS_A_psf2"/>
    <property type="match status" value="1"/>
</dbReference>
<evidence type="ECO:0000256" key="5">
    <source>
        <dbReference type="PIRNR" id="PIRNR028998"/>
    </source>
</evidence>
<dbReference type="InterPro" id="IPR021151">
    <property type="entry name" value="GINS_A"/>
</dbReference>
<evidence type="ECO:0000259" key="7">
    <source>
        <dbReference type="Pfam" id="PF25005"/>
    </source>
</evidence>
<comment type="subunit">
    <text evidence="5">Component of the GINS complex.</text>
</comment>
<dbReference type="Gene3D" id="3.40.5.50">
    <property type="match status" value="1"/>
</dbReference>
<dbReference type="InterPro" id="IPR036224">
    <property type="entry name" value="GINS_bundle-like_dom_sf"/>
</dbReference>
<evidence type="ECO:0000256" key="1">
    <source>
        <dbReference type="ARBA" id="ARBA00004123"/>
    </source>
</evidence>
<dbReference type="SUPFAM" id="SSF160059">
    <property type="entry name" value="PriA/YqbF domain"/>
    <property type="match status" value="1"/>
</dbReference>
<dbReference type="Pfam" id="PF25005">
    <property type="entry name" value="PSF2_N"/>
    <property type="match status" value="1"/>
</dbReference>
<dbReference type="Gene3D" id="1.20.58.1020">
    <property type="match status" value="1"/>
</dbReference>
<reference evidence="8 9" key="1">
    <citation type="submission" date="2021-06" db="EMBL/GenBank/DDBJ databases">
        <authorList>
            <person name="Kallberg Y."/>
            <person name="Tangrot J."/>
            <person name="Rosling A."/>
        </authorList>
    </citation>
    <scope>NUCLEOTIDE SEQUENCE [LARGE SCALE GENOMIC DNA]</scope>
    <source>
        <strain evidence="8 9">120-4 pot B 10/14</strain>
    </source>
</reference>
<dbReference type="InterPro" id="IPR056784">
    <property type="entry name" value="PSF2_N"/>
</dbReference>
<feature type="domain" description="GINS subunit" evidence="6">
    <location>
        <begin position="75"/>
        <end position="176"/>
    </location>
</feature>
<dbReference type="PIRSF" id="PIRSF028998">
    <property type="entry name" value="GINS_Psf2_subgr"/>
    <property type="match status" value="1"/>
</dbReference>
<evidence type="ECO:0000256" key="3">
    <source>
        <dbReference type="ARBA" id="ARBA00022705"/>
    </source>
</evidence>
<keyword evidence="3 5" id="KW-0235">DNA replication</keyword>
<evidence type="ECO:0000313" key="9">
    <source>
        <dbReference type="Proteomes" id="UP000789901"/>
    </source>
</evidence>
<sequence>MDKIITSDTFTAEDIKFLAEYELITIEPFFRADTFSLSGKIEYGPFTPPIKTNVPIWVALTLKSQKLCKIISPSWLTVENLTILLDSETKETKFSAVPFYYAEISRMLLQSAEDDLKSPGELRMLLQQLKEKRENKIRIGLANLEPIPHKINNISAREIHIMRPTFVMVFDSLRRIQETTLKKSSGQNLSETTRRTVDIMSSQNIDDLMDIEGEIADYGEFMTYD</sequence>
<comment type="subcellular location">
    <subcellularLocation>
        <location evidence="1 5">Nucleus</location>
    </subcellularLocation>
</comment>
<feature type="domain" description="DNA replication complex GINS protein PSF2 N-terminal" evidence="7">
    <location>
        <begin position="11"/>
        <end position="71"/>
    </location>
</feature>
<dbReference type="InterPro" id="IPR007257">
    <property type="entry name" value="GINS_Psf2"/>
</dbReference>
<name>A0ABN7W4H2_GIGMA</name>
<evidence type="ECO:0000256" key="4">
    <source>
        <dbReference type="ARBA" id="ARBA00023242"/>
    </source>
</evidence>
<accession>A0ABN7W4H2</accession>
<dbReference type="PANTHER" id="PTHR12772">
    <property type="entry name" value="DNA REPLICATION COMPLEX GINS PROTEIN PSF2"/>
    <property type="match status" value="1"/>
</dbReference>
<evidence type="ECO:0000256" key="2">
    <source>
        <dbReference type="ARBA" id="ARBA00010565"/>
    </source>
</evidence>
<protein>
    <recommendedName>
        <fullName evidence="5">DNA replication complex GINS protein PSF2</fullName>
    </recommendedName>
</protein>
<dbReference type="PANTHER" id="PTHR12772:SF0">
    <property type="entry name" value="DNA REPLICATION COMPLEX GINS PROTEIN PSF2"/>
    <property type="match status" value="1"/>
</dbReference>
<keyword evidence="9" id="KW-1185">Reference proteome</keyword>
<dbReference type="Proteomes" id="UP000789901">
    <property type="component" value="Unassembled WGS sequence"/>
</dbReference>
<keyword evidence="4 5" id="KW-0539">Nucleus</keyword>
<evidence type="ECO:0000259" key="6">
    <source>
        <dbReference type="Pfam" id="PF05916"/>
    </source>
</evidence>
<organism evidence="8 9">
    <name type="scientific">Gigaspora margarita</name>
    <dbReference type="NCBI Taxonomy" id="4874"/>
    <lineage>
        <taxon>Eukaryota</taxon>
        <taxon>Fungi</taxon>
        <taxon>Fungi incertae sedis</taxon>
        <taxon>Mucoromycota</taxon>
        <taxon>Glomeromycotina</taxon>
        <taxon>Glomeromycetes</taxon>
        <taxon>Diversisporales</taxon>
        <taxon>Gigasporaceae</taxon>
        <taxon>Gigaspora</taxon>
    </lineage>
</organism>
<gene>
    <name evidence="8" type="ORF">GMARGA_LOCUS25939</name>
</gene>
<dbReference type="Pfam" id="PF05916">
    <property type="entry name" value="Sld5"/>
    <property type="match status" value="1"/>
</dbReference>
<evidence type="ECO:0000313" key="8">
    <source>
        <dbReference type="EMBL" id="CAG8814028.1"/>
    </source>
</evidence>
<dbReference type="SUPFAM" id="SSF158573">
    <property type="entry name" value="GINS helical bundle-like"/>
    <property type="match status" value="1"/>
</dbReference>
<proteinExistence type="inferred from homology"/>
<comment type="similarity">
    <text evidence="2 5">Belongs to the GINS2/PSF2 family.</text>
</comment>
<dbReference type="CDD" id="cd21694">
    <property type="entry name" value="GINS_B_Psf2"/>
    <property type="match status" value="1"/>
</dbReference>
<comment type="caution">
    <text evidence="8">The sequence shown here is derived from an EMBL/GenBank/DDBJ whole genome shotgun (WGS) entry which is preliminary data.</text>
</comment>
<dbReference type="EMBL" id="CAJVQB010029419">
    <property type="protein sequence ID" value="CAG8814028.1"/>
    <property type="molecule type" value="Genomic_DNA"/>
</dbReference>